<proteinExistence type="predicted"/>
<feature type="chain" id="PRO_5029735914" evidence="1">
    <location>
        <begin position="29"/>
        <end position="116"/>
    </location>
</feature>
<evidence type="ECO:0000256" key="1">
    <source>
        <dbReference type="SAM" id="SignalP"/>
    </source>
</evidence>
<feature type="signal peptide" evidence="1">
    <location>
        <begin position="1"/>
        <end position="28"/>
    </location>
</feature>
<comment type="caution">
    <text evidence="2">The sequence shown here is derived from an EMBL/GenBank/DDBJ whole genome shotgun (WGS) entry which is preliminary data.</text>
</comment>
<keyword evidence="3" id="KW-1185">Reference proteome</keyword>
<name>A0A7J6HRU0_CANSA</name>
<dbReference type="EMBL" id="JAATIQ010000029">
    <property type="protein sequence ID" value="KAF4397992.1"/>
    <property type="molecule type" value="Genomic_DNA"/>
</dbReference>
<reference evidence="2 3" key="1">
    <citation type="journal article" date="2020" name="bioRxiv">
        <title>Sequence and annotation of 42 cannabis genomes reveals extensive copy number variation in cannabinoid synthesis and pathogen resistance genes.</title>
        <authorList>
            <person name="Mckernan K.J."/>
            <person name="Helbert Y."/>
            <person name="Kane L.T."/>
            <person name="Ebling H."/>
            <person name="Zhang L."/>
            <person name="Liu B."/>
            <person name="Eaton Z."/>
            <person name="Mclaughlin S."/>
            <person name="Kingan S."/>
            <person name="Baybayan P."/>
            <person name="Concepcion G."/>
            <person name="Jordan M."/>
            <person name="Riva A."/>
            <person name="Barbazuk W."/>
            <person name="Harkins T."/>
        </authorList>
    </citation>
    <scope>NUCLEOTIDE SEQUENCE [LARGE SCALE GENOMIC DNA]</scope>
    <source>
        <strain evidence="3">cv. Jamaican Lion 4</strain>
        <tissue evidence="2">Leaf</tissue>
    </source>
</reference>
<evidence type="ECO:0000313" key="2">
    <source>
        <dbReference type="EMBL" id="KAF4397992.1"/>
    </source>
</evidence>
<dbReference type="Proteomes" id="UP000583929">
    <property type="component" value="Unassembled WGS sequence"/>
</dbReference>
<accession>A0A7J6HRU0</accession>
<dbReference type="AlphaFoldDB" id="A0A7J6HRU0"/>
<keyword evidence="1" id="KW-0732">Signal</keyword>
<protein>
    <submittedName>
        <fullName evidence="2">Uncharacterized protein</fullName>
    </submittedName>
</protein>
<gene>
    <name evidence="2" type="ORF">G4B88_019713</name>
</gene>
<evidence type="ECO:0000313" key="3">
    <source>
        <dbReference type="Proteomes" id="UP000583929"/>
    </source>
</evidence>
<sequence length="116" mass="12991">MNTCPMRAGVGPLFLLLSLETPLRLAISSILFNSPLFPNPICSTPLPKSNRPLNFKILMSLRYASRVLYQAGNRVVQGMKDQISRCDSTVKISLRDSSSKQSRAEESLRTVIFYIN</sequence>
<organism evidence="2 3">
    <name type="scientific">Cannabis sativa</name>
    <name type="common">Hemp</name>
    <name type="synonym">Marijuana</name>
    <dbReference type="NCBI Taxonomy" id="3483"/>
    <lineage>
        <taxon>Eukaryota</taxon>
        <taxon>Viridiplantae</taxon>
        <taxon>Streptophyta</taxon>
        <taxon>Embryophyta</taxon>
        <taxon>Tracheophyta</taxon>
        <taxon>Spermatophyta</taxon>
        <taxon>Magnoliopsida</taxon>
        <taxon>eudicotyledons</taxon>
        <taxon>Gunneridae</taxon>
        <taxon>Pentapetalae</taxon>
        <taxon>rosids</taxon>
        <taxon>fabids</taxon>
        <taxon>Rosales</taxon>
        <taxon>Cannabaceae</taxon>
        <taxon>Cannabis</taxon>
    </lineage>
</organism>